<evidence type="ECO:0000313" key="1">
    <source>
        <dbReference type="Proteomes" id="UP000095286"/>
    </source>
</evidence>
<proteinExistence type="predicted"/>
<sequence length="370" mass="42948">MAAKDAPVAESMVDSSLHARKPTFAPKRRGLNFFKPGEITKKAKLERAKLKLQKDFNEVPLLLDEKKVEVPQIEWWDQVLLETDNYDNIPQVDELLTEKYSKIITDLVLHPKKFKAPNEPVKEITMKAYLTKKEQKKIRRQNRKDLQKEQAEKVRLGLMPPPEAKVKMSNLMRVLGSEAIQDPTKMEAHVKKQVDERLKKHEEENASRKLTKEEKSEKRNKKIAEDTSLSVHVAIYKIKSLQDHGKKFKVETNAKQQQMSALIVISENTTVVVTEGGPKQQKFYKNLMLNRLKWSEDEYLVKNPEGGEDTVERNECALVWEGQVLERSFQGVKCVYAENSKEGRDHFEKFKVPHYWDYVMNSSNMLSNIT</sequence>
<name>A0AC35TGW7_9BILA</name>
<evidence type="ECO:0000313" key="2">
    <source>
        <dbReference type="WBParaSite" id="RSKR_0000042000.1"/>
    </source>
</evidence>
<accession>A0AC35TGW7</accession>
<dbReference type="WBParaSite" id="RSKR_0000042000.1">
    <property type="protein sequence ID" value="RSKR_0000042000.1"/>
    <property type="gene ID" value="RSKR_0000042000"/>
</dbReference>
<dbReference type="Proteomes" id="UP000095286">
    <property type="component" value="Unplaced"/>
</dbReference>
<reference evidence="2" key="1">
    <citation type="submission" date="2016-11" db="UniProtKB">
        <authorList>
            <consortium name="WormBaseParasite"/>
        </authorList>
    </citation>
    <scope>IDENTIFICATION</scope>
    <source>
        <strain evidence="2">KR3021</strain>
    </source>
</reference>
<organism evidence="1 2">
    <name type="scientific">Rhabditophanes sp. KR3021</name>
    <dbReference type="NCBI Taxonomy" id="114890"/>
    <lineage>
        <taxon>Eukaryota</taxon>
        <taxon>Metazoa</taxon>
        <taxon>Ecdysozoa</taxon>
        <taxon>Nematoda</taxon>
        <taxon>Chromadorea</taxon>
        <taxon>Rhabditida</taxon>
        <taxon>Tylenchina</taxon>
        <taxon>Panagrolaimomorpha</taxon>
        <taxon>Strongyloidoidea</taxon>
        <taxon>Alloionematidae</taxon>
        <taxon>Rhabditophanes</taxon>
    </lineage>
</organism>
<protein>
    <submittedName>
        <fullName evidence="2">U4/U6 small nuclear ribonucleoprotein Prp3</fullName>
    </submittedName>
</protein>